<dbReference type="Proteomes" id="UP000078113">
    <property type="component" value="Unassembled WGS sequence"/>
</dbReference>
<proteinExistence type="predicted"/>
<evidence type="ECO:0000313" key="3">
    <source>
        <dbReference type="Proteomes" id="UP000078113"/>
    </source>
</evidence>
<comment type="caution">
    <text evidence="2">The sequence shown here is derived from an EMBL/GenBank/DDBJ whole genome shotgun (WGS) entry which is preliminary data.</text>
</comment>
<gene>
    <name evidence="2" type="ORF">A4X09_0g4135</name>
</gene>
<organism evidence="2 3">
    <name type="scientific">Tilletia walkeri</name>
    <dbReference type="NCBI Taxonomy" id="117179"/>
    <lineage>
        <taxon>Eukaryota</taxon>
        <taxon>Fungi</taxon>
        <taxon>Dikarya</taxon>
        <taxon>Basidiomycota</taxon>
        <taxon>Ustilaginomycotina</taxon>
        <taxon>Exobasidiomycetes</taxon>
        <taxon>Tilletiales</taxon>
        <taxon>Tilletiaceae</taxon>
        <taxon>Tilletia</taxon>
    </lineage>
</organism>
<dbReference type="AlphaFoldDB" id="A0A8X7T498"/>
<protein>
    <submittedName>
        <fullName evidence="2">Uncharacterized protein</fullName>
    </submittedName>
</protein>
<name>A0A8X7T498_9BASI</name>
<accession>A0A8X7T498</accession>
<keyword evidence="3" id="KW-1185">Reference proteome</keyword>
<reference evidence="2" key="2">
    <citation type="journal article" date="2019" name="IMA Fungus">
        <title>Genome sequencing and comparison of five Tilletia species to identify candidate genes for the detection of regulated species infecting wheat.</title>
        <authorList>
            <person name="Nguyen H.D.T."/>
            <person name="Sultana T."/>
            <person name="Kesanakurti P."/>
            <person name="Hambleton S."/>
        </authorList>
    </citation>
    <scope>NUCLEOTIDE SEQUENCE</scope>
    <source>
        <strain evidence="2">DAOMC 236422</strain>
    </source>
</reference>
<sequence length="105" mass="10863">MEGLVLHAPHAAVPIIGGPAEVQNTSTRSDTGMKVGSAPAVEDNTSSLTDADVEVDTDTGALTEPRPHPERAPGALGVIKWASVAEKHLPNLPLYLPRVPVGAEV</sequence>
<feature type="region of interest" description="Disordered" evidence="1">
    <location>
        <begin position="17"/>
        <end position="52"/>
    </location>
</feature>
<dbReference type="EMBL" id="LWDG02000167">
    <property type="protein sequence ID" value="KAE8268211.1"/>
    <property type="molecule type" value="Genomic_DNA"/>
</dbReference>
<evidence type="ECO:0000256" key="1">
    <source>
        <dbReference type="SAM" id="MobiDB-lite"/>
    </source>
</evidence>
<reference evidence="2" key="1">
    <citation type="submission" date="2016-04" db="EMBL/GenBank/DDBJ databases">
        <authorList>
            <person name="Nguyen H.D."/>
            <person name="Samba Siva P."/>
            <person name="Cullis J."/>
            <person name="Levesque C.A."/>
            <person name="Hambleton S."/>
        </authorList>
    </citation>
    <scope>NUCLEOTIDE SEQUENCE</scope>
    <source>
        <strain evidence="2">DAOMC 236422</strain>
    </source>
</reference>
<evidence type="ECO:0000313" key="2">
    <source>
        <dbReference type="EMBL" id="KAE8268211.1"/>
    </source>
</evidence>